<gene>
    <name evidence="1" type="ORF">DEJ51_30380</name>
</gene>
<dbReference type="OrthoDB" id="9790659at2"/>
<sequence length="78" mass="8524">MTTLLLNIWTYRATNAAERWLADTPGDAVTSADAQSRTLYIHVRTPGDLYPIKDLLGDLGRGMTFRRDTASPGRDGAG</sequence>
<proteinExistence type="predicted"/>
<reference evidence="1 2" key="1">
    <citation type="submission" date="2018-05" db="EMBL/GenBank/DDBJ databases">
        <title>Streptomyces venezuelae.</title>
        <authorList>
            <person name="Kim W."/>
            <person name="Lee N."/>
            <person name="Cho B.-K."/>
        </authorList>
    </citation>
    <scope>NUCLEOTIDE SEQUENCE [LARGE SCALE GENOMIC DNA]</scope>
    <source>
        <strain evidence="1 2">ATCC 21018</strain>
    </source>
</reference>
<organism evidence="1 2">
    <name type="scientific">Streptomyces venezuelae</name>
    <dbReference type="NCBI Taxonomy" id="54571"/>
    <lineage>
        <taxon>Bacteria</taxon>
        <taxon>Bacillati</taxon>
        <taxon>Actinomycetota</taxon>
        <taxon>Actinomycetes</taxon>
        <taxon>Kitasatosporales</taxon>
        <taxon>Streptomycetaceae</taxon>
        <taxon>Streptomyces</taxon>
    </lineage>
</organism>
<dbReference type="AlphaFoldDB" id="A0A5P2DTS0"/>
<accession>A0A5P2DTS0</accession>
<dbReference type="RefSeq" id="WP_150260791.1">
    <property type="nucleotide sequence ID" value="NZ_CP029189.1"/>
</dbReference>
<protein>
    <submittedName>
        <fullName evidence="1">Uncharacterized protein</fullName>
    </submittedName>
</protein>
<evidence type="ECO:0000313" key="1">
    <source>
        <dbReference type="EMBL" id="QES57930.1"/>
    </source>
</evidence>
<dbReference type="Proteomes" id="UP000324101">
    <property type="component" value="Chromosome"/>
</dbReference>
<name>A0A5P2DTS0_STRVZ</name>
<evidence type="ECO:0000313" key="2">
    <source>
        <dbReference type="Proteomes" id="UP000324101"/>
    </source>
</evidence>
<dbReference type="EMBL" id="CP029189">
    <property type="protein sequence ID" value="QES57930.1"/>
    <property type="molecule type" value="Genomic_DNA"/>
</dbReference>